<comment type="similarity">
    <text evidence="1">Belongs to the IS150/IS1296 orfA family.</text>
</comment>
<proteinExistence type="inferred from homology"/>
<reference evidence="4 5" key="1">
    <citation type="submission" date="2021-03" db="EMBL/GenBank/DDBJ databases">
        <title>Enterococcal diversity collection.</title>
        <authorList>
            <person name="Gilmore M.S."/>
            <person name="Schwartzman J."/>
            <person name="Van Tyne D."/>
            <person name="Martin M."/>
            <person name="Earl A.M."/>
            <person name="Manson A.L."/>
            <person name="Straub T."/>
            <person name="Salamzade R."/>
            <person name="Saavedra J."/>
            <person name="Lebreton F."/>
            <person name="Prichula J."/>
            <person name="Schaufler K."/>
            <person name="Gaca A."/>
            <person name="Sgardioli B."/>
            <person name="Wagenaar J."/>
            <person name="Strong T."/>
        </authorList>
    </citation>
    <scope>NUCLEOTIDE SEQUENCE [LARGE SCALE GENOMIC DNA]</scope>
    <source>
        <strain evidence="4 5">DIV0869a</strain>
    </source>
</reference>
<dbReference type="SUPFAM" id="SSF46689">
    <property type="entry name" value="Homeodomain-like"/>
    <property type="match status" value="1"/>
</dbReference>
<evidence type="ECO:0000256" key="2">
    <source>
        <dbReference type="SAM" id="MobiDB-lite"/>
    </source>
</evidence>
<dbReference type="EMBL" id="JAFLWD010000062">
    <property type="protein sequence ID" value="MBO0441942.1"/>
    <property type="molecule type" value="Genomic_DNA"/>
</dbReference>
<dbReference type="Pfam" id="PF13518">
    <property type="entry name" value="HTH_28"/>
    <property type="match status" value="2"/>
</dbReference>
<evidence type="ECO:0000313" key="5">
    <source>
        <dbReference type="Proteomes" id="UP000664632"/>
    </source>
</evidence>
<evidence type="ECO:0000313" key="4">
    <source>
        <dbReference type="EMBL" id="MBO0441942.1"/>
    </source>
</evidence>
<feature type="region of interest" description="Disordered" evidence="2">
    <location>
        <begin position="107"/>
        <end position="140"/>
    </location>
</feature>
<protein>
    <submittedName>
        <fullName evidence="4">Helix-turn-helix domain-containing protein</fullName>
    </submittedName>
</protein>
<dbReference type="SUPFAM" id="SSF48295">
    <property type="entry name" value="TrpR-like"/>
    <property type="match status" value="1"/>
</dbReference>
<organism evidence="4 5">
    <name type="scientific">Candidatus Enterococcus ikei</name>
    <dbReference type="NCBI Taxonomy" id="2815326"/>
    <lineage>
        <taxon>Bacteria</taxon>
        <taxon>Bacillati</taxon>
        <taxon>Bacillota</taxon>
        <taxon>Bacilli</taxon>
        <taxon>Lactobacillales</taxon>
        <taxon>Enterococcaceae</taxon>
        <taxon>Enterococcus</taxon>
    </lineage>
</organism>
<feature type="compositionally biased region" description="Basic residues" evidence="2">
    <location>
        <begin position="114"/>
        <end position="130"/>
    </location>
</feature>
<dbReference type="Proteomes" id="UP000664632">
    <property type="component" value="Unassembled WGS sequence"/>
</dbReference>
<dbReference type="RefSeq" id="WP_207113881.1">
    <property type="nucleotide sequence ID" value="NZ_JAFLWD010000062.1"/>
</dbReference>
<evidence type="ECO:0000259" key="3">
    <source>
        <dbReference type="Pfam" id="PF13518"/>
    </source>
</evidence>
<dbReference type="InterPro" id="IPR010921">
    <property type="entry name" value="Trp_repressor/repl_initiator"/>
</dbReference>
<sequence length="175" mass="20604">MTYYEVEFKLKIVKEYLEGPLGCRALAKKYGLSSYSLIYSWKHSYQLFGKEGLVTHRSPQKYTSEFKRDVLHFIETTGASFGEAARQFKLPCGPMISRWQRKYITDGHTALSNRRGRPKKMTKPTKKQQKRASLSREQELERENELLRIEVEYLKKLQTFQQNIMAKRNGESKPE</sequence>
<gene>
    <name evidence="4" type="ORF">JZO69_16380</name>
</gene>
<comment type="caution">
    <text evidence="4">The sequence shown here is derived from an EMBL/GenBank/DDBJ whole genome shotgun (WGS) entry which is preliminary data.</text>
</comment>
<dbReference type="InterPro" id="IPR052057">
    <property type="entry name" value="IS150/IS1296_orfA-like"/>
</dbReference>
<accession>A0ABS3H339</accession>
<feature type="domain" description="Insertion element IS150 protein InsJ-like helix-turn-helix" evidence="3">
    <location>
        <begin position="78"/>
        <end position="119"/>
    </location>
</feature>
<feature type="domain" description="Insertion element IS150 protein InsJ-like helix-turn-helix" evidence="3">
    <location>
        <begin position="8"/>
        <end position="57"/>
    </location>
</feature>
<dbReference type="InterPro" id="IPR055247">
    <property type="entry name" value="InsJ-like_HTH"/>
</dbReference>
<dbReference type="InterPro" id="IPR009057">
    <property type="entry name" value="Homeodomain-like_sf"/>
</dbReference>
<keyword evidence="5" id="KW-1185">Reference proteome</keyword>
<evidence type="ECO:0000256" key="1">
    <source>
        <dbReference type="ARBA" id="ARBA00038232"/>
    </source>
</evidence>
<dbReference type="PANTHER" id="PTHR33795:SF1">
    <property type="entry name" value="INSERTION ELEMENT IS150 PROTEIN INSJ"/>
    <property type="match status" value="1"/>
</dbReference>
<dbReference type="InterPro" id="IPR036388">
    <property type="entry name" value="WH-like_DNA-bd_sf"/>
</dbReference>
<name>A0ABS3H339_9ENTE</name>
<dbReference type="Gene3D" id="1.10.10.10">
    <property type="entry name" value="Winged helix-like DNA-binding domain superfamily/Winged helix DNA-binding domain"/>
    <property type="match status" value="2"/>
</dbReference>
<dbReference type="PANTHER" id="PTHR33795">
    <property type="entry name" value="INSERTION ELEMENT IS150 PROTEIN INSJ"/>
    <property type="match status" value="1"/>
</dbReference>